<evidence type="ECO:0000256" key="1">
    <source>
        <dbReference type="ARBA" id="ARBA00004429"/>
    </source>
</evidence>
<comment type="caution">
    <text evidence="10">The sequence shown here is derived from an EMBL/GenBank/DDBJ whole genome shotgun (WGS) entry which is preliminary data.</text>
</comment>
<dbReference type="RefSeq" id="WP_379912009.1">
    <property type="nucleotide sequence ID" value="NZ_JBHSWE010000001.1"/>
</dbReference>
<dbReference type="InterPro" id="IPR020846">
    <property type="entry name" value="MFS_dom"/>
</dbReference>
<dbReference type="PANTHER" id="PTHR23522:SF10">
    <property type="entry name" value="3-PHENYLPROPIONIC ACID TRANSPORTER-RELATED"/>
    <property type="match status" value="1"/>
</dbReference>
<feature type="transmembrane region" description="Helical" evidence="8">
    <location>
        <begin position="40"/>
        <end position="61"/>
    </location>
</feature>
<keyword evidence="2" id="KW-0813">Transport</keyword>
<keyword evidence="4" id="KW-0997">Cell inner membrane</keyword>
<comment type="subcellular location">
    <subcellularLocation>
        <location evidence="1">Cell inner membrane</location>
        <topology evidence="1">Multi-pass membrane protein</topology>
    </subcellularLocation>
</comment>
<dbReference type="PANTHER" id="PTHR23522">
    <property type="entry name" value="BLL5896 PROTEIN"/>
    <property type="match status" value="1"/>
</dbReference>
<evidence type="ECO:0000256" key="8">
    <source>
        <dbReference type="SAM" id="Phobius"/>
    </source>
</evidence>
<evidence type="ECO:0000259" key="9">
    <source>
        <dbReference type="PROSITE" id="PS50850"/>
    </source>
</evidence>
<organism evidence="10 11">
    <name type="scientific">Marinobacterium aestuariivivens</name>
    <dbReference type="NCBI Taxonomy" id="1698799"/>
    <lineage>
        <taxon>Bacteria</taxon>
        <taxon>Pseudomonadati</taxon>
        <taxon>Pseudomonadota</taxon>
        <taxon>Gammaproteobacteria</taxon>
        <taxon>Oceanospirillales</taxon>
        <taxon>Oceanospirillaceae</taxon>
        <taxon>Marinobacterium</taxon>
    </lineage>
</organism>
<evidence type="ECO:0000256" key="5">
    <source>
        <dbReference type="ARBA" id="ARBA00022692"/>
    </source>
</evidence>
<feature type="domain" description="Major facilitator superfamily (MFS) profile" evidence="9">
    <location>
        <begin position="202"/>
        <end position="388"/>
    </location>
</feature>
<dbReference type="InterPro" id="IPR026032">
    <property type="entry name" value="HcaT-like"/>
</dbReference>
<protein>
    <submittedName>
        <fullName evidence="10">MFS transporter</fullName>
    </submittedName>
</protein>
<keyword evidence="7 8" id="KW-0472">Membrane</keyword>
<feature type="transmembrane region" description="Helical" evidence="8">
    <location>
        <begin position="237"/>
        <end position="256"/>
    </location>
</feature>
<evidence type="ECO:0000256" key="6">
    <source>
        <dbReference type="ARBA" id="ARBA00022989"/>
    </source>
</evidence>
<dbReference type="NCBIfam" id="NF037955">
    <property type="entry name" value="mfs"/>
    <property type="match status" value="1"/>
</dbReference>
<dbReference type="EMBL" id="JBHSWE010000001">
    <property type="protein sequence ID" value="MFC6673546.1"/>
    <property type="molecule type" value="Genomic_DNA"/>
</dbReference>
<dbReference type="InterPro" id="IPR024989">
    <property type="entry name" value="MFS_assoc_dom"/>
</dbReference>
<dbReference type="SUPFAM" id="SSF103473">
    <property type="entry name" value="MFS general substrate transporter"/>
    <property type="match status" value="1"/>
</dbReference>
<evidence type="ECO:0000313" key="11">
    <source>
        <dbReference type="Proteomes" id="UP001596422"/>
    </source>
</evidence>
<feature type="transmembrane region" description="Helical" evidence="8">
    <location>
        <begin position="357"/>
        <end position="378"/>
    </location>
</feature>
<dbReference type="Proteomes" id="UP001596422">
    <property type="component" value="Unassembled WGS sequence"/>
</dbReference>
<feature type="transmembrane region" description="Helical" evidence="8">
    <location>
        <begin position="292"/>
        <end position="315"/>
    </location>
</feature>
<feature type="transmembrane region" description="Helical" evidence="8">
    <location>
        <begin position="7"/>
        <end position="28"/>
    </location>
</feature>
<dbReference type="Gene3D" id="1.20.1250.20">
    <property type="entry name" value="MFS general substrate transporter like domains"/>
    <property type="match status" value="2"/>
</dbReference>
<keyword evidence="11" id="KW-1185">Reference proteome</keyword>
<feature type="transmembrane region" description="Helical" evidence="8">
    <location>
        <begin position="73"/>
        <end position="90"/>
    </location>
</feature>
<feature type="transmembrane region" description="Helical" evidence="8">
    <location>
        <begin position="96"/>
        <end position="112"/>
    </location>
</feature>
<sequence length="388" mass="42840">MSEPIPYLRLSGFYLFYFALLGAIVPYWPLYLKSHGFDAWTIGALMAIVQASRIVAPNIWGWVADRSGRRIEIVRFGSGMTALLFLAIFWVDSAPGIGWVMLGFSFFWNAVLPQFEVITLRHLGDEAARYSQVRLWGSIGFIVAVLALGWLLDLTGVEALPVVMLGLMLLIWMNSWLIGAPQARPDTEAAGDGFVKSLLRPQVLAFYAICFLVQFGHGPYYTFFSLLMESLGYSRGQIGLLWALGVVAEVLVFVIMHRLVLRFGLRRLMLVSLWLCVLRWLLTAWVPEVLPLMLLAQCLHAATFGVLHATGIALVQRYFFDHSHGRGQALFSSLGFGAGGACGALAAGVLWETQGATVTFMAAAAASAVAIVLATLWIHPEKLQQNER</sequence>
<dbReference type="InterPro" id="IPR036259">
    <property type="entry name" value="MFS_trans_sf"/>
</dbReference>
<feature type="transmembrane region" description="Helical" evidence="8">
    <location>
        <begin position="133"/>
        <end position="152"/>
    </location>
</feature>
<evidence type="ECO:0000256" key="4">
    <source>
        <dbReference type="ARBA" id="ARBA00022519"/>
    </source>
</evidence>
<name>A0ABW2A7M6_9GAMM</name>
<evidence type="ECO:0000256" key="7">
    <source>
        <dbReference type="ARBA" id="ARBA00023136"/>
    </source>
</evidence>
<evidence type="ECO:0000256" key="2">
    <source>
        <dbReference type="ARBA" id="ARBA00022448"/>
    </source>
</evidence>
<proteinExistence type="predicted"/>
<dbReference type="Pfam" id="PF12832">
    <property type="entry name" value="MFS_1_like"/>
    <property type="match status" value="1"/>
</dbReference>
<keyword evidence="6 8" id="KW-1133">Transmembrane helix</keyword>
<feature type="transmembrane region" description="Helical" evidence="8">
    <location>
        <begin position="158"/>
        <end position="177"/>
    </location>
</feature>
<gene>
    <name evidence="10" type="ORF">ACFQDL_28240</name>
</gene>
<feature type="transmembrane region" description="Helical" evidence="8">
    <location>
        <begin position="268"/>
        <end position="286"/>
    </location>
</feature>
<feature type="transmembrane region" description="Helical" evidence="8">
    <location>
        <begin position="327"/>
        <end position="351"/>
    </location>
</feature>
<accession>A0ABW2A7M6</accession>
<keyword evidence="5 8" id="KW-0812">Transmembrane</keyword>
<feature type="transmembrane region" description="Helical" evidence="8">
    <location>
        <begin position="198"/>
        <end position="217"/>
    </location>
</feature>
<keyword evidence="3" id="KW-1003">Cell membrane</keyword>
<evidence type="ECO:0000313" key="10">
    <source>
        <dbReference type="EMBL" id="MFC6673546.1"/>
    </source>
</evidence>
<dbReference type="PIRSF" id="PIRSF004925">
    <property type="entry name" value="HcaT"/>
    <property type="match status" value="1"/>
</dbReference>
<reference evidence="11" key="1">
    <citation type="journal article" date="2019" name="Int. J. Syst. Evol. Microbiol.">
        <title>The Global Catalogue of Microorganisms (GCM) 10K type strain sequencing project: providing services to taxonomists for standard genome sequencing and annotation.</title>
        <authorList>
            <consortium name="The Broad Institute Genomics Platform"/>
            <consortium name="The Broad Institute Genome Sequencing Center for Infectious Disease"/>
            <person name="Wu L."/>
            <person name="Ma J."/>
        </authorList>
    </citation>
    <scope>NUCLEOTIDE SEQUENCE [LARGE SCALE GENOMIC DNA]</scope>
    <source>
        <strain evidence="11">NBRC 111756</strain>
    </source>
</reference>
<dbReference type="PROSITE" id="PS50850">
    <property type="entry name" value="MFS"/>
    <property type="match status" value="1"/>
</dbReference>
<evidence type="ECO:0000256" key="3">
    <source>
        <dbReference type="ARBA" id="ARBA00022475"/>
    </source>
</evidence>